<feature type="transmembrane region" description="Helical" evidence="1">
    <location>
        <begin position="7"/>
        <end position="26"/>
    </location>
</feature>
<name>X1LKE9_9ZZZZ</name>
<dbReference type="EMBL" id="BARV01012284">
    <property type="protein sequence ID" value="GAI02865.1"/>
    <property type="molecule type" value="Genomic_DNA"/>
</dbReference>
<gene>
    <name evidence="2" type="ORF">S06H3_22831</name>
</gene>
<comment type="caution">
    <text evidence="2">The sequence shown here is derived from an EMBL/GenBank/DDBJ whole genome shotgun (WGS) entry which is preliminary data.</text>
</comment>
<sequence length="96" mass="10936">MTNKKKIKAVFVISIVICIFVLVNVIDYKEKITREAETDAIIDTFFAEEQDANDQLDIIIEHLDKLNTEPYGKNGLLKLVYTDSNGVETILVEQCE</sequence>
<reference evidence="2" key="1">
    <citation type="journal article" date="2014" name="Front. Microbiol.">
        <title>High frequency of phylogenetically diverse reductive dehalogenase-homologous genes in deep subseafloor sedimentary metagenomes.</title>
        <authorList>
            <person name="Kawai M."/>
            <person name="Futagami T."/>
            <person name="Toyoda A."/>
            <person name="Takaki Y."/>
            <person name="Nishi S."/>
            <person name="Hori S."/>
            <person name="Arai W."/>
            <person name="Tsubouchi T."/>
            <person name="Morono Y."/>
            <person name="Uchiyama I."/>
            <person name="Ito T."/>
            <person name="Fujiyama A."/>
            <person name="Inagaki F."/>
            <person name="Takami H."/>
        </authorList>
    </citation>
    <scope>NUCLEOTIDE SEQUENCE</scope>
    <source>
        <strain evidence="2">Expedition CK06-06</strain>
    </source>
</reference>
<keyword evidence="1" id="KW-0472">Membrane</keyword>
<protein>
    <submittedName>
        <fullName evidence="2">Uncharacterized protein</fullName>
    </submittedName>
</protein>
<organism evidence="2">
    <name type="scientific">marine sediment metagenome</name>
    <dbReference type="NCBI Taxonomy" id="412755"/>
    <lineage>
        <taxon>unclassified sequences</taxon>
        <taxon>metagenomes</taxon>
        <taxon>ecological metagenomes</taxon>
    </lineage>
</organism>
<dbReference type="AlphaFoldDB" id="X1LKE9"/>
<keyword evidence="1" id="KW-1133">Transmembrane helix</keyword>
<proteinExistence type="predicted"/>
<evidence type="ECO:0000256" key="1">
    <source>
        <dbReference type="SAM" id="Phobius"/>
    </source>
</evidence>
<evidence type="ECO:0000313" key="2">
    <source>
        <dbReference type="EMBL" id="GAI02865.1"/>
    </source>
</evidence>
<accession>X1LKE9</accession>
<keyword evidence="1" id="KW-0812">Transmembrane</keyword>